<dbReference type="SUPFAM" id="SSF50118">
    <property type="entry name" value="Cell growth inhibitor/plasmid maintenance toxic component"/>
    <property type="match status" value="1"/>
</dbReference>
<proteinExistence type="inferred from homology"/>
<evidence type="ECO:0000256" key="8">
    <source>
        <dbReference type="ARBA" id="ARBA00033135"/>
    </source>
</evidence>
<evidence type="ECO:0000256" key="7">
    <source>
        <dbReference type="ARBA" id="ARBA00029628"/>
    </source>
</evidence>
<keyword evidence="5" id="KW-0805">Transcription regulation</keyword>
<evidence type="ECO:0000256" key="2">
    <source>
        <dbReference type="ARBA" id="ARBA00015075"/>
    </source>
</evidence>
<evidence type="ECO:0000256" key="3">
    <source>
        <dbReference type="ARBA" id="ARBA00022491"/>
    </source>
</evidence>
<evidence type="ECO:0000313" key="10">
    <source>
        <dbReference type="Proteomes" id="UP001139171"/>
    </source>
</evidence>
<keyword evidence="10" id="KW-1185">Reference proteome</keyword>
<dbReference type="GO" id="GO:0008657">
    <property type="term" value="F:DNA topoisomerase type II (double strand cut, ATP-hydrolyzing) inhibitor activity"/>
    <property type="evidence" value="ECO:0007669"/>
    <property type="project" value="InterPro"/>
</dbReference>
<gene>
    <name evidence="9" type="ORF">LPW36_15585</name>
</gene>
<organism evidence="9 10">
    <name type="scientific">Limnobaculum eriocheiris</name>
    <dbReference type="NCBI Taxonomy" id="2897391"/>
    <lineage>
        <taxon>Bacteria</taxon>
        <taxon>Pseudomonadati</taxon>
        <taxon>Pseudomonadota</taxon>
        <taxon>Gammaproteobacteria</taxon>
        <taxon>Enterobacterales</taxon>
        <taxon>Budviciaceae</taxon>
        <taxon>Limnobaculum</taxon>
    </lineage>
</organism>
<dbReference type="InterPro" id="IPR011067">
    <property type="entry name" value="Plasmid_toxin/cell-grow_inhib"/>
</dbReference>
<dbReference type="Proteomes" id="UP001139171">
    <property type="component" value="Unassembled WGS sequence"/>
</dbReference>
<dbReference type="Pfam" id="PF01845">
    <property type="entry name" value="CcdB"/>
    <property type="match status" value="1"/>
</dbReference>
<evidence type="ECO:0000256" key="4">
    <source>
        <dbReference type="ARBA" id="ARBA00022649"/>
    </source>
</evidence>
<sequence>MPKQFDVYKNPSIKTNRLWPFYLILQNDYFDDLNTRLIVPLVSQKDLNLSQTRITPQLTINGDVYSVFTPAITFIDANKIKKSDFVCNANSARHDIVSALDSIITNT</sequence>
<reference evidence="9" key="1">
    <citation type="submission" date="2021-11" db="EMBL/GenBank/DDBJ databases">
        <title>Jinshanibacter sp. isolated from one year old Eriocheir sinensis.</title>
        <authorList>
            <person name="Li J.-Y."/>
            <person name="He W."/>
            <person name="Gao T.-H."/>
        </authorList>
    </citation>
    <scope>NUCLEOTIDE SEQUENCE</scope>
    <source>
        <strain evidence="9">LJY008</strain>
    </source>
</reference>
<evidence type="ECO:0000256" key="1">
    <source>
        <dbReference type="ARBA" id="ARBA00005230"/>
    </source>
</evidence>
<keyword evidence="4" id="KW-1277">Toxin-antitoxin system</keyword>
<keyword evidence="3" id="KW-0678">Repressor</keyword>
<dbReference type="EMBL" id="JAJNAG010000051">
    <property type="protein sequence ID" value="MCD1127398.1"/>
    <property type="molecule type" value="Genomic_DNA"/>
</dbReference>
<dbReference type="RefSeq" id="WP_230611158.1">
    <property type="nucleotide sequence ID" value="NZ_JAJNAG010000051.1"/>
</dbReference>
<name>A0A9X1SLB3_9GAMM</name>
<evidence type="ECO:0000256" key="5">
    <source>
        <dbReference type="ARBA" id="ARBA00023015"/>
    </source>
</evidence>
<comment type="similarity">
    <text evidence="1">Belongs to the CcdB toxin family.</text>
</comment>
<comment type="caution">
    <text evidence="9">The sequence shown here is derived from an EMBL/GenBank/DDBJ whole genome shotgun (WGS) entry which is preliminary data.</text>
</comment>
<protein>
    <recommendedName>
        <fullName evidence="2">Toxin CcdB</fullName>
    </recommendedName>
    <alternativeName>
        <fullName evidence="8">Cytotoxic protein CcdB</fullName>
    </alternativeName>
    <alternativeName>
        <fullName evidence="7">Protein LetD</fullName>
    </alternativeName>
</protein>
<dbReference type="Gene3D" id="2.30.30.110">
    <property type="match status" value="1"/>
</dbReference>
<dbReference type="GO" id="GO:0006276">
    <property type="term" value="P:plasmid maintenance"/>
    <property type="evidence" value="ECO:0007669"/>
    <property type="project" value="InterPro"/>
</dbReference>
<accession>A0A9X1SLB3</accession>
<keyword evidence="6" id="KW-0804">Transcription</keyword>
<evidence type="ECO:0000313" key="9">
    <source>
        <dbReference type="EMBL" id="MCD1127398.1"/>
    </source>
</evidence>
<evidence type="ECO:0000256" key="6">
    <source>
        <dbReference type="ARBA" id="ARBA00023163"/>
    </source>
</evidence>
<dbReference type="InterPro" id="IPR002712">
    <property type="entry name" value="CcdB"/>
</dbReference>
<dbReference type="AlphaFoldDB" id="A0A9X1SLB3"/>